<evidence type="ECO:0000313" key="1">
    <source>
        <dbReference type="EMBL" id="JAH74388.1"/>
    </source>
</evidence>
<reference evidence="1" key="2">
    <citation type="journal article" date="2015" name="Fish Shellfish Immunol.">
        <title>Early steps in the European eel (Anguilla anguilla)-Vibrio vulnificus interaction in the gills: Role of the RtxA13 toxin.</title>
        <authorList>
            <person name="Callol A."/>
            <person name="Pajuelo D."/>
            <person name="Ebbesson L."/>
            <person name="Teles M."/>
            <person name="MacKenzie S."/>
            <person name="Amaro C."/>
        </authorList>
    </citation>
    <scope>NUCLEOTIDE SEQUENCE</scope>
</reference>
<organism evidence="1">
    <name type="scientific">Anguilla anguilla</name>
    <name type="common">European freshwater eel</name>
    <name type="synonym">Muraena anguilla</name>
    <dbReference type="NCBI Taxonomy" id="7936"/>
    <lineage>
        <taxon>Eukaryota</taxon>
        <taxon>Metazoa</taxon>
        <taxon>Chordata</taxon>
        <taxon>Craniata</taxon>
        <taxon>Vertebrata</taxon>
        <taxon>Euteleostomi</taxon>
        <taxon>Actinopterygii</taxon>
        <taxon>Neopterygii</taxon>
        <taxon>Teleostei</taxon>
        <taxon>Anguilliformes</taxon>
        <taxon>Anguillidae</taxon>
        <taxon>Anguilla</taxon>
    </lineage>
</organism>
<accession>A0A0E9VB12</accession>
<protein>
    <submittedName>
        <fullName evidence="1">Uncharacterized protein</fullName>
    </submittedName>
</protein>
<name>A0A0E9VB12_ANGAN</name>
<dbReference type="EMBL" id="GBXM01034189">
    <property type="protein sequence ID" value="JAH74388.1"/>
    <property type="molecule type" value="Transcribed_RNA"/>
</dbReference>
<sequence>MLYGRIGLCLPSKEINVRTVLACARMT</sequence>
<proteinExistence type="predicted"/>
<reference evidence="1" key="1">
    <citation type="submission" date="2014-11" db="EMBL/GenBank/DDBJ databases">
        <authorList>
            <person name="Amaro Gonzalez C."/>
        </authorList>
    </citation>
    <scope>NUCLEOTIDE SEQUENCE</scope>
</reference>
<dbReference type="AlphaFoldDB" id="A0A0E9VB12"/>